<feature type="region of interest" description="Disordered" evidence="10">
    <location>
        <begin position="1362"/>
        <end position="1405"/>
    </location>
</feature>
<evidence type="ECO:0000256" key="3">
    <source>
        <dbReference type="ARBA" id="ARBA00022670"/>
    </source>
</evidence>
<evidence type="ECO:0000256" key="8">
    <source>
        <dbReference type="ARBA" id="ARBA00029910"/>
    </source>
</evidence>
<dbReference type="Pfam" id="PF00443">
    <property type="entry name" value="UCH"/>
    <property type="match status" value="1"/>
</dbReference>
<keyword evidence="13" id="KW-1185">Reference proteome</keyword>
<evidence type="ECO:0000256" key="9">
    <source>
        <dbReference type="ARBA" id="ARBA00032453"/>
    </source>
</evidence>
<evidence type="ECO:0000313" key="12">
    <source>
        <dbReference type="EnsemblMetazoa" id="XP_038049001.1"/>
    </source>
</evidence>
<dbReference type="PROSITE" id="PS00972">
    <property type="entry name" value="USP_1"/>
    <property type="match status" value="1"/>
</dbReference>
<dbReference type="Pfam" id="PF25985">
    <property type="entry name" value="Ubiquitin_USP47_N"/>
    <property type="match status" value="1"/>
</dbReference>
<dbReference type="PANTHER" id="PTHR24006:SF702">
    <property type="entry name" value="UBIQUITIN CARBOXYL-TERMINAL HYDROLASE 47"/>
    <property type="match status" value="1"/>
</dbReference>
<accession>A0A913ZD76</accession>
<dbReference type="GO" id="GO:0004843">
    <property type="term" value="F:cysteine-type deubiquitinase activity"/>
    <property type="evidence" value="ECO:0007669"/>
    <property type="project" value="UniProtKB-EC"/>
</dbReference>
<sequence length="1405" mass="158632">MVPVNSTQLVPSEASCSADDRMILCIIRDITNPQWNSCKITVTLPIRTTTRDLCDEVAKQANYEPDTFNLVWQRSGADGTDDVLMNDRGTQTLGEAGLLPDRKKNLFQIQDKEGVQPVPINAGATGITVTNGDDNFAAMATAASSARNDGEDTQPLITAPSVDTCATFTDYSYSSYASAVTAKSESGYVGLINQAMTCYLNSLLQTLYMTPEFRNALYKWCFDESVEDPTKSIPYQLQRLFVQLQTSTKRSIETYDVTRSFGWDSNEAWHQHDVQELCRVMFDALETKFKNTENEDLINRLYQGQMKDYVKCLECGHESARKDSFLDIPLVIRPFGSTKTYGSVQEALQAFITPETLNDTNQYFCEHCNKKCDAHKGLKFQSFPYVLTFQLKRFDFDYSTYTRHKLNDKVTFPELLNMNTFLEDEKQEEDETDVQSDREADDFESPSILAGPGQNHSPDDTVDEGIDVEQAAQVTTPSKSQPAATPYLYELFSIMVHSGTANGGHYYAYIKSFSDGRWYCFNDTSVTRSTQDDIRRTYGIEALPGRSAPNSTLPNAYMLMYRRVEPNKNANFTTVEQFPSHIKELKARLQSEEEEERRQREIDRNTCKIKLFGVHPLTGKSVEARLEVHKDKTLREATEMAHKLLCYDKHTPLECCRLVKYDEFHESLERSYEGEEETPMGTLLCGVKTTYMFDLLLETRREDQEFVVYRPGGVTNKLFVVDLEAETIANPISLRSYVNTTIQDFKTQIAEVTGLKVETMRVVWEKYYNDLKPLVSGHKTLKNEGFLKSNKVFVESSNIEDKRVPFMDSKLYQLLDRNANTIRLQVTLPLFYQDEFKPPKSNSNSVSPCPSLTSSTDEKYNDLQLETDIAMNTAPTPSPTGSSSTLSDDHPLDKNSANLLGSETDSGVVSLNDGRTHDDLSGDNDGNSGELRGSPEGAVDGDASPANPTRSEDVGDVHIPERDVQSQSGTVDATSDPCWCEGRGCGDCSKLQRGNSDQSSGAVSSPLSPLSSISSPMTTTSDNKSGSIPSDTDPGAGGETRGSVIKYEDPNEDSEDEIYENTRHTKMSNWYFKAEPIQTVDNSRLMPVYVDKRMSLAVFKKALEPYVGTESQNFKVYRVYANNQEFESIRLTETLQSYSEDSRVVVKLGRALKKGEYRVKIYQLSANSSEPCKYLFDWVFAKGMSVQQSKTELLPELKAKCLIDVPLNRLRLRKKAWKNPGAIYADTQLYEEDIPIFTNWEVFVEILDCPEPVTDPNHLELFVRRWRPSEFKLDPFEEIILTDCTVDDLKKELSSRSGISQENVCFAKGKGTFPCEVSLLEMQTDLEWNPNVTSLNSWPLYISDDGAVVYYCDGSEDLKELTEEEKQDIQKKENSRLEKTSQKPNYPSPRKERALKIYTDLSNST</sequence>
<dbReference type="GO" id="GO:0005634">
    <property type="term" value="C:nucleus"/>
    <property type="evidence" value="ECO:0007669"/>
    <property type="project" value="TreeGrafter"/>
</dbReference>
<comment type="catalytic activity">
    <reaction evidence="1">
        <text>Thiol-dependent hydrolysis of ester, thioester, amide, peptide and isopeptide bonds formed by the C-terminal Gly of ubiquitin (a 76-residue protein attached to proteins as an intracellular targeting signal).</text>
        <dbReference type="EC" id="3.4.19.12"/>
    </reaction>
</comment>
<evidence type="ECO:0000256" key="2">
    <source>
        <dbReference type="ARBA" id="ARBA00012759"/>
    </source>
</evidence>
<dbReference type="PROSITE" id="PS00973">
    <property type="entry name" value="USP_2"/>
    <property type="match status" value="1"/>
</dbReference>
<dbReference type="InterPro" id="IPR001394">
    <property type="entry name" value="Peptidase_C19_UCH"/>
</dbReference>
<evidence type="ECO:0000256" key="5">
    <source>
        <dbReference type="ARBA" id="ARBA00022801"/>
    </source>
</evidence>
<dbReference type="InterPro" id="IPR038765">
    <property type="entry name" value="Papain-like_cys_pep_sf"/>
</dbReference>
<feature type="region of interest" description="Disordered" evidence="10">
    <location>
        <begin position="421"/>
        <end position="462"/>
    </location>
</feature>
<keyword evidence="6" id="KW-0788">Thiol protease</keyword>
<dbReference type="InterPro" id="IPR050164">
    <property type="entry name" value="Peptidase_C19"/>
</dbReference>
<dbReference type="GO" id="GO:0016579">
    <property type="term" value="P:protein deubiquitination"/>
    <property type="evidence" value="ECO:0007669"/>
    <property type="project" value="InterPro"/>
</dbReference>
<feature type="region of interest" description="Disordered" evidence="10">
    <location>
        <begin position="837"/>
        <end position="857"/>
    </location>
</feature>
<evidence type="ECO:0000256" key="4">
    <source>
        <dbReference type="ARBA" id="ARBA00022786"/>
    </source>
</evidence>
<dbReference type="GO" id="GO:0005829">
    <property type="term" value="C:cytosol"/>
    <property type="evidence" value="ECO:0007669"/>
    <property type="project" value="TreeGrafter"/>
</dbReference>
<reference evidence="12" key="1">
    <citation type="submission" date="2022-11" db="UniProtKB">
        <authorList>
            <consortium name="EnsemblMetazoa"/>
        </authorList>
    </citation>
    <scope>IDENTIFICATION</scope>
</reference>
<dbReference type="RefSeq" id="XP_038049001.1">
    <property type="nucleotide sequence ID" value="XM_038193073.1"/>
</dbReference>
<feature type="region of interest" description="Disordered" evidence="10">
    <location>
        <begin position="992"/>
        <end position="1055"/>
    </location>
</feature>
<keyword evidence="3" id="KW-0645">Protease</keyword>
<feature type="compositionally biased region" description="Polar residues" evidence="10">
    <location>
        <begin position="895"/>
        <end position="909"/>
    </location>
</feature>
<dbReference type="PROSITE" id="PS50235">
    <property type="entry name" value="USP_3"/>
    <property type="match status" value="1"/>
</dbReference>
<dbReference type="InterPro" id="IPR028889">
    <property type="entry name" value="USP"/>
</dbReference>
<feature type="domain" description="USP" evidence="11">
    <location>
        <begin position="189"/>
        <end position="564"/>
    </location>
</feature>
<dbReference type="InterPro" id="IPR018200">
    <property type="entry name" value="USP_CS"/>
</dbReference>
<dbReference type="OrthoDB" id="289038at2759"/>
<evidence type="ECO:0000256" key="7">
    <source>
        <dbReference type="ARBA" id="ARBA00026136"/>
    </source>
</evidence>
<proteinExistence type="predicted"/>
<evidence type="ECO:0000256" key="1">
    <source>
        <dbReference type="ARBA" id="ARBA00000707"/>
    </source>
</evidence>
<keyword evidence="5" id="KW-0378">Hydrolase</keyword>
<dbReference type="CTD" id="55031"/>
<feature type="region of interest" description="Disordered" evidence="10">
    <location>
        <begin position="871"/>
        <end position="976"/>
    </location>
</feature>
<name>A0A913ZD76_PATMI</name>
<dbReference type="OMA" id="CEWIVSK"/>
<dbReference type="Gene3D" id="3.90.70.10">
    <property type="entry name" value="Cysteine proteinases"/>
    <property type="match status" value="1"/>
</dbReference>
<dbReference type="GO" id="GO:0006508">
    <property type="term" value="P:proteolysis"/>
    <property type="evidence" value="ECO:0007669"/>
    <property type="project" value="UniProtKB-KW"/>
</dbReference>
<dbReference type="GeneID" id="119722767"/>
<evidence type="ECO:0000256" key="6">
    <source>
        <dbReference type="ARBA" id="ARBA00022807"/>
    </source>
</evidence>
<keyword evidence="4" id="KW-0833">Ubl conjugation pathway</keyword>
<dbReference type="SUPFAM" id="SSF54001">
    <property type="entry name" value="Cysteine proteinases"/>
    <property type="match status" value="1"/>
</dbReference>
<feature type="compositionally biased region" description="Acidic residues" evidence="10">
    <location>
        <begin position="425"/>
        <end position="444"/>
    </location>
</feature>
<feature type="compositionally biased region" description="Basic and acidic residues" evidence="10">
    <location>
        <begin position="1367"/>
        <end position="1381"/>
    </location>
</feature>
<evidence type="ECO:0000259" key="11">
    <source>
        <dbReference type="PROSITE" id="PS50235"/>
    </source>
</evidence>
<organism evidence="12 13">
    <name type="scientific">Patiria miniata</name>
    <name type="common">Bat star</name>
    <name type="synonym">Asterina miniata</name>
    <dbReference type="NCBI Taxonomy" id="46514"/>
    <lineage>
        <taxon>Eukaryota</taxon>
        <taxon>Metazoa</taxon>
        <taxon>Echinodermata</taxon>
        <taxon>Eleutherozoa</taxon>
        <taxon>Asterozoa</taxon>
        <taxon>Asteroidea</taxon>
        <taxon>Valvatacea</taxon>
        <taxon>Valvatida</taxon>
        <taxon>Asterinidae</taxon>
        <taxon>Patiria</taxon>
    </lineage>
</organism>
<feature type="compositionally biased region" description="Basic and acidic residues" evidence="10">
    <location>
        <begin position="950"/>
        <end position="964"/>
    </location>
</feature>
<dbReference type="Proteomes" id="UP000887568">
    <property type="component" value="Unplaced"/>
</dbReference>
<feature type="compositionally biased region" description="Low complexity" evidence="10">
    <location>
        <begin position="999"/>
        <end position="1021"/>
    </location>
</feature>
<evidence type="ECO:0000256" key="10">
    <source>
        <dbReference type="SAM" id="MobiDB-lite"/>
    </source>
</evidence>
<dbReference type="InterPro" id="IPR045578">
    <property type="entry name" value="USP47_C"/>
</dbReference>
<feature type="compositionally biased region" description="Low complexity" evidence="10">
    <location>
        <begin position="839"/>
        <end position="851"/>
    </location>
</feature>
<dbReference type="PANTHER" id="PTHR24006">
    <property type="entry name" value="UBIQUITIN CARBOXYL-TERMINAL HYDROLASE"/>
    <property type="match status" value="1"/>
</dbReference>
<dbReference type="CDD" id="cd02659">
    <property type="entry name" value="peptidase_C19C"/>
    <property type="match status" value="1"/>
</dbReference>
<dbReference type="Pfam" id="PF19718">
    <property type="entry name" value="USP47_C"/>
    <property type="match status" value="1"/>
</dbReference>
<dbReference type="EC" id="3.4.19.12" evidence="2"/>
<evidence type="ECO:0000313" key="13">
    <source>
        <dbReference type="Proteomes" id="UP000887568"/>
    </source>
</evidence>
<dbReference type="EnsemblMetazoa" id="XM_038193073.1">
    <property type="protein sequence ID" value="XP_038049001.1"/>
    <property type="gene ID" value="LOC119722767"/>
</dbReference>
<protein>
    <recommendedName>
        <fullName evidence="7">Ubiquitin carboxyl-terminal hydrolase 47</fullName>
        <ecNumber evidence="2">3.4.19.12</ecNumber>
    </recommendedName>
    <alternativeName>
        <fullName evidence="8">Ubiquitin thioesterase 47</fullName>
    </alternativeName>
    <alternativeName>
        <fullName evidence="9">Ubiquitin-specific-processing protease 47</fullName>
    </alternativeName>
</protein>